<dbReference type="Gene3D" id="1.10.287.130">
    <property type="match status" value="1"/>
</dbReference>
<dbReference type="InterPro" id="IPR005467">
    <property type="entry name" value="His_kinase_dom"/>
</dbReference>
<keyword evidence="8 11" id="KW-1133">Transmembrane helix</keyword>
<name>A0A2G7TDY6_9FLAO</name>
<dbReference type="InterPro" id="IPR003594">
    <property type="entry name" value="HATPase_dom"/>
</dbReference>
<reference evidence="14" key="1">
    <citation type="submission" date="2017-10" db="EMBL/GenBank/DDBJ databases">
        <title>Chryseobacterium sp. B5 is a hydrocarbonoclastic and plant growth promoting bacterium.</title>
        <authorList>
            <person name="Thijs S."/>
            <person name="Gkorezis P."/>
            <person name="Van Hamme J."/>
        </authorList>
    </citation>
    <scope>NUCLEOTIDE SEQUENCE</scope>
    <source>
        <strain evidence="14">B5</strain>
    </source>
</reference>
<comment type="caution">
    <text evidence="14">The sequence shown here is derived from an EMBL/GenBank/DDBJ whole genome shotgun (WGS) entry which is preliminary data.</text>
</comment>
<keyword evidence="7 14" id="KW-0418">Kinase</keyword>
<dbReference type="PROSITE" id="PS50109">
    <property type="entry name" value="HIS_KIN"/>
    <property type="match status" value="1"/>
</dbReference>
<evidence type="ECO:0000256" key="2">
    <source>
        <dbReference type="ARBA" id="ARBA00004370"/>
    </source>
</evidence>
<keyword evidence="5" id="KW-0808">Transferase</keyword>
<evidence type="ECO:0000256" key="5">
    <source>
        <dbReference type="ARBA" id="ARBA00022679"/>
    </source>
</evidence>
<dbReference type="PROSITE" id="PS50885">
    <property type="entry name" value="HAMP"/>
    <property type="match status" value="1"/>
</dbReference>
<dbReference type="PANTHER" id="PTHR45436:SF8">
    <property type="entry name" value="HISTIDINE KINASE"/>
    <property type="match status" value="1"/>
</dbReference>
<evidence type="ECO:0000256" key="8">
    <source>
        <dbReference type="ARBA" id="ARBA00022989"/>
    </source>
</evidence>
<evidence type="ECO:0000256" key="6">
    <source>
        <dbReference type="ARBA" id="ARBA00022692"/>
    </source>
</evidence>
<feature type="transmembrane region" description="Helical" evidence="11">
    <location>
        <begin position="156"/>
        <end position="179"/>
    </location>
</feature>
<dbReference type="InterPro" id="IPR004358">
    <property type="entry name" value="Sig_transdc_His_kin-like_C"/>
</dbReference>
<dbReference type="AlphaFoldDB" id="A0A2G7TDY6"/>
<dbReference type="Pfam" id="PF00512">
    <property type="entry name" value="HisKA"/>
    <property type="match status" value="1"/>
</dbReference>
<dbReference type="SUPFAM" id="SSF47384">
    <property type="entry name" value="Homodimeric domain of signal transducing histidine kinase"/>
    <property type="match status" value="1"/>
</dbReference>
<proteinExistence type="predicted"/>
<dbReference type="PANTHER" id="PTHR45436">
    <property type="entry name" value="SENSOR HISTIDINE KINASE YKOH"/>
    <property type="match status" value="1"/>
</dbReference>
<dbReference type="GO" id="GO:0005886">
    <property type="term" value="C:plasma membrane"/>
    <property type="evidence" value="ECO:0007669"/>
    <property type="project" value="TreeGrafter"/>
</dbReference>
<dbReference type="Pfam" id="PF02518">
    <property type="entry name" value="HATPase_c"/>
    <property type="match status" value="1"/>
</dbReference>
<comment type="catalytic activity">
    <reaction evidence="1">
        <text>ATP + protein L-histidine = ADP + protein N-phospho-L-histidine.</text>
        <dbReference type="EC" id="2.7.13.3"/>
    </reaction>
</comment>
<protein>
    <recommendedName>
        <fullName evidence="3">histidine kinase</fullName>
        <ecNumber evidence="3">2.7.13.3</ecNumber>
    </recommendedName>
</protein>
<evidence type="ECO:0000256" key="1">
    <source>
        <dbReference type="ARBA" id="ARBA00000085"/>
    </source>
</evidence>
<dbReference type="Gene3D" id="6.10.340.10">
    <property type="match status" value="1"/>
</dbReference>
<gene>
    <name evidence="14" type="ORF">CTI11_01795</name>
</gene>
<dbReference type="Gene3D" id="3.30.565.10">
    <property type="entry name" value="Histidine kinase-like ATPase, C-terminal domain"/>
    <property type="match status" value="1"/>
</dbReference>
<dbReference type="InterPro" id="IPR050428">
    <property type="entry name" value="TCS_sensor_his_kinase"/>
</dbReference>
<evidence type="ECO:0000256" key="4">
    <source>
        <dbReference type="ARBA" id="ARBA00022553"/>
    </source>
</evidence>
<evidence type="ECO:0000256" key="9">
    <source>
        <dbReference type="ARBA" id="ARBA00023012"/>
    </source>
</evidence>
<feature type="domain" description="HAMP" evidence="13">
    <location>
        <begin position="181"/>
        <end position="234"/>
    </location>
</feature>
<dbReference type="GO" id="GO:0000155">
    <property type="term" value="F:phosphorelay sensor kinase activity"/>
    <property type="evidence" value="ECO:0007669"/>
    <property type="project" value="InterPro"/>
</dbReference>
<dbReference type="InterPro" id="IPR036097">
    <property type="entry name" value="HisK_dim/P_sf"/>
</dbReference>
<evidence type="ECO:0000313" key="14">
    <source>
        <dbReference type="EMBL" id="PII37277.1"/>
    </source>
</evidence>
<evidence type="ECO:0000259" key="12">
    <source>
        <dbReference type="PROSITE" id="PS50109"/>
    </source>
</evidence>
<dbReference type="SMART" id="SM00387">
    <property type="entry name" value="HATPase_c"/>
    <property type="match status" value="1"/>
</dbReference>
<evidence type="ECO:0000256" key="10">
    <source>
        <dbReference type="ARBA" id="ARBA00023136"/>
    </source>
</evidence>
<dbReference type="SMART" id="SM00304">
    <property type="entry name" value="HAMP"/>
    <property type="match status" value="1"/>
</dbReference>
<dbReference type="InterPro" id="IPR036890">
    <property type="entry name" value="HATPase_C_sf"/>
</dbReference>
<evidence type="ECO:0000256" key="11">
    <source>
        <dbReference type="SAM" id="Phobius"/>
    </source>
</evidence>
<dbReference type="SUPFAM" id="SSF158472">
    <property type="entry name" value="HAMP domain-like"/>
    <property type="match status" value="1"/>
</dbReference>
<evidence type="ECO:0000259" key="13">
    <source>
        <dbReference type="PROSITE" id="PS50885"/>
    </source>
</evidence>
<dbReference type="CDD" id="cd06225">
    <property type="entry name" value="HAMP"/>
    <property type="match status" value="1"/>
</dbReference>
<keyword evidence="6 11" id="KW-0812">Transmembrane</keyword>
<comment type="subcellular location">
    <subcellularLocation>
        <location evidence="2">Membrane</location>
    </subcellularLocation>
</comment>
<keyword evidence="10 11" id="KW-0472">Membrane</keyword>
<organism evidence="14">
    <name type="scientific">Chryseobacterium sp. B5</name>
    <dbReference type="NCBI Taxonomy" id="2050562"/>
    <lineage>
        <taxon>Bacteria</taxon>
        <taxon>Pseudomonadati</taxon>
        <taxon>Bacteroidota</taxon>
        <taxon>Flavobacteriia</taxon>
        <taxon>Flavobacteriales</taxon>
        <taxon>Weeksellaceae</taxon>
        <taxon>Chryseobacterium group</taxon>
        <taxon>Chryseobacterium</taxon>
    </lineage>
</organism>
<dbReference type="InterPro" id="IPR003661">
    <property type="entry name" value="HisK_dim/P_dom"/>
</dbReference>
<dbReference type="EC" id="2.7.13.3" evidence="3"/>
<evidence type="ECO:0000256" key="7">
    <source>
        <dbReference type="ARBA" id="ARBA00022777"/>
    </source>
</evidence>
<keyword evidence="9" id="KW-0902">Two-component regulatory system</keyword>
<dbReference type="PRINTS" id="PR00344">
    <property type="entry name" value="BCTRLSENSOR"/>
</dbReference>
<keyword evidence="4" id="KW-0597">Phosphoprotein</keyword>
<dbReference type="Pfam" id="PF00672">
    <property type="entry name" value="HAMP"/>
    <property type="match status" value="1"/>
</dbReference>
<accession>A0A2G7TDY6</accession>
<feature type="transmembrane region" description="Helical" evidence="11">
    <location>
        <begin position="12"/>
        <end position="35"/>
    </location>
</feature>
<dbReference type="SUPFAM" id="SSF55874">
    <property type="entry name" value="ATPase domain of HSP90 chaperone/DNA topoisomerase II/histidine kinase"/>
    <property type="match status" value="1"/>
</dbReference>
<dbReference type="EMBL" id="PEKC01000004">
    <property type="protein sequence ID" value="PII37277.1"/>
    <property type="molecule type" value="Genomic_DNA"/>
</dbReference>
<dbReference type="SMART" id="SM00388">
    <property type="entry name" value="HisKA"/>
    <property type="match status" value="1"/>
</dbReference>
<evidence type="ECO:0000256" key="3">
    <source>
        <dbReference type="ARBA" id="ARBA00012438"/>
    </source>
</evidence>
<dbReference type="InterPro" id="IPR003660">
    <property type="entry name" value="HAMP_dom"/>
</dbReference>
<sequence length="468" mass="51025">MSLAKPWSSTAFRLALTYGVLLVLTMSIVLSVFYVQTVGVLRMRMDRQAENHMRRLVEHRDKYGEPALEAEIQQTLLDGVNTDTEILILMDGDGNPIIGNADVVPARRLTEMGVRDLKVRRNGRIIAGRVAVAQLSDGKLLAVGSDMQVQSDVEELFGRASLLAGLVALGMAVLGAGAFRRVVEERAADIRSTMARVATGDLRQRIPVTRRDDEFTLLNRDINTMLDRLELLMDGIRHVSNTIAHNLRTPLTRILLRLRNAQQATPEEKNETLALVAQEVAELGVVFDKLLQIAEVESGASRKNFAPVDLRALLVDVVEFYEPLVEDAGGVLRLEVEGTPMALGDGDLLASAVANLVDNAIKYGSLPDSDHGADMLLRAGVAHEHGMDGGAWGVEIIVQDRGPGVDAQTREKMSTRFYRAESDREGYGLGLASVLAIVQLHGGKLGFENMHPGLQARIWLPGLPGNSP</sequence>
<feature type="domain" description="Histidine kinase" evidence="12">
    <location>
        <begin position="242"/>
        <end position="464"/>
    </location>
</feature>